<proteinExistence type="predicted"/>
<dbReference type="EMBL" id="CP036273">
    <property type="protein sequence ID" value="QDU19539.1"/>
    <property type="molecule type" value="Genomic_DNA"/>
</dbReference>
<dbReference type="RefSeq" id="WP_202920722.1">
    <property type="nucleotide sequence ID" value="NZ_CP036273.1"/>
</dbReference>
<gene>
    <name evidence="2" type="ORF">ETAA1_14680</name>
</gene>
<dbReference type="Pfam" id="PF01494">
    <property type="entry name" value="FAD_binding_3"/>
    <property type="match status" value="1"/>
</dbReference>
<sequence>MTTLDVPVVVIGAGPAGSLAARELARRGTRVLLVDQATFPRPKVCGCCLNAAGIAALDAVGLGGVLSQLGAVPLRRVKLAAGRADADVPLPGGVAVSRDALDVALIREAEAAGATVLTGVRAKVDDDGRVTLDGSRTVAPEVVVLASGLPTRTDAAAGSRLGAGVVLPADAVPAFFAPGTIFMATARGGYVGLVRLEDGRLDLAAAFDPAFVKATGGVGPAAADVLKTTRWPLPASVADAAWKGTPTLTRTPSQVAGRRTFAVGDAAGYVEPFTGEGMAWALAGAAALAPIVQEAASGWTEAHAAAWRAAHARVVRGRQGVCRAAARALRSPTFTRIAVRALSLLPVLARPVTAALNRPTGRPA</sequence>
<keyword evidence="3" id="KW-1185">Reference proteome</keyword>
<dbReference type="InterPro" id="IPR036188">
    <property type="entry name" value="FAD/NAD-bd_sf"/>
</dbReference>
<evidence type="ECO:0000313" key="2">
    <source>
        <dbReference type="EMBL" id="QDU19539.1"/>
    </source>
</evidence>
<dbReference type="KEGG" id="uli:ETAA1_14680"/>
<feature type="domain" description="FAD-binding" evidence="1">
    <location>
        <begin position="5"/>
        <end position="130"/>
    </location>
</feature>
<name>A0A517XPV5_9BACT</name>
<organism evidence="2 3">
    <name type="scientific">Urbifossiella limnaea</name>
    <dbReference type="NCBI Taxonomy" id="2528023"/>
    <lineage>
        <taxon>Bacteria</taxon>
        <taxon>Pseudomonadati</taxon>
        <taxon>Planctomycetota</taxon>
        <taxon>Planctomycetia</taxon>
        <taxon>Gemmatales</taxon>
        <taxon>Gemmataceae</taxon>
        <taxon>Urbifossiella</taxon>
    </lineage>
</organism>
<evidence type="ECO:0000313" key="3">
    <source>
        <dbReference type="Proteomes" id="UP000319576"/>
    </source>
</evidence>
<accession>A0A517XPV5</accession>
<protein>
    <recommendedName>
        <fullName evidence="1">FAD-binding domain-containing protein</fullName>
    </recommendedName>
</protein>
<dbReference type="PANTHER" id="PTHR42685:SF22">
    <property type="entry name" value="CONDITIONED MEDIUM FACTOR RECEPTOR 1"/>
    <property type="match status" value="1"/>
</dbReference>
<dbReference type="InterPro" id="IPR050407">
    <property type="entry name" value="Geranylgeranyl_reductase"/>
</dbReference>
<reference evidence="2 3" key="1">
    <citation type="submission" date="2019-02" db="EMBL/GenBank/DDBJ databases">
        <title>Deep-cultivation of Planctomycetes and their phenomic and genomic characterization uncovers novel biology.</title>
        <authorList>
            <person name="Wiegand S."/>
            <person name="Jogler M."/>
            <person name="Boedeker C."/>
            <person name="Pinto D."/>
            <person name="Vollmers J."/>
            <person name="Rivas-Marin E."/>
            <person name="Kohn T."/>
            <person name="Peeters S.H."/>
            <person name="Heuer A."/>
            <person name="Rast P."/>
            <person name="Oberbeckmann S."/>
            <person name="Bunk B."/>
            <person name="Jeske O."/>
            <person name="Meyerdierks A."/>
            <person name="Storesund J.E."/>
            <person name="Kallscheuer N."/>
            <person name="Luecker S."/>
            <person name="Lage O.M."/>
            <person name="Pohl T."/>
            <person name="Merkel B.J."/>
            <person name="Hornburger P."/>
            <person name="Mueller R.-W."/>
            <person name="Bruemmer F."/>
            <person name="Labrenz M."/>
            <person name="Spormann A.M."/>
            <person name="Op den Camp H."/>
            <person name="Overmann J."/>
            <person name="Amann R."/>
            <person name="Jetten M.S.M."/>
            <person name="Mascher T."/>
            <person name="Medema M.H."/>
            <person name="Devos D.P."/>
            <person name="Kaster A.-K."/>
            <person name="Ovreas L."/>
            <person name="Rohde M."/>
            <person name="Galperin M.Y."/>
            <person name="Jogler C."/>
        </authorList>
    </citation>
    <scope>NUCLEOTIDE SEQUENCE [LARGE SCALE GENOMIC DNA]</scope>
    <source>
        <strain evidence="2 3">ETA_A1</strain>
    </source>
</reference>
<dbReference type="InterPro" id="IPR002938">
    <property type="entry name" value="FAD-bd"/>
</dbReference>
<evidence type="ECO:0000259" key="1">
    <source>
        <dbReference type="Pfam" id="PF01494"/>
    </source>
</evidence>
<dbReference type="AlphaFoldDB" id="A0A517XPV5"/>
<dbReference type="PANTHER" id="PTHR42685">
    <property type="entry name" value="GERANYLGERANYL DIPHOSPHATE REDUCTASE"/>
    <property type="match status" value="1"/>
</dbReference>
<dbReference type="GO" id="GO:0071949">
    <property type="term" value="F:FAD binding"/>
    <property type="evidence" value="ECO:0007669"/>
    <property type="project" value="InterPro"/>
</dbReference>
<dbReference type="Gene3D" id="3.50.50.60">
    <property type="entry name" value="FAD/NAD(P)-binding domain"/>
    <property type="match status" value="1"/>
</dbReference>
<dbReference type="SUPFAM" id="SSF51905">
    <property type="entry name" value="FAD/NAD(P)-binding domain"/>
    <property type="match status" value="1"/>
</dbReference>
<dbReference type="Proteomes" id="UP000319576">
    <property type="component" value="Chromosome"/>
</dbReference>
<dbReference type="PRINTS" id="PR00420">
    <property type="entry name" value="RNGMNOXGNASE"/>
</dbReference>